<evidence type="ECO:0000313" key="11">
    <source>
        <dbReference type="EMBL" id="QIH23637.1"/>
    </source>
</evidence>
<dbReference type="PANTHER" id="PTHR20863">
    <property type="entry name" value="ACYL CARRIER PROTEIN"/>
    <property type="match status" value="1"/>
</dbReference>
<protein>
    <recommendedName>
        <fullName evidence="7 8">Acyl carrier protein</fullName>
        <shortName evidence="7">ACP</shortName>
    </recommendedName>
</protein>
<organism evidence="11 12">
    <name type="scientific">Lactobacillus iners</name>
    <dbReference type="NCBI Taxonomy" id="147802"/>
    <lineage>
        <taxon>Bacteria</taxon>
        <taxon>Bacillati</taxon>
        <taxon>Bacillota</taxon>
        <taxon>Bacilli</taxon>
        <taxon>Lactobacillales</taxon>
        <taxon>Lactobacillaceae</taxon>
        <taxon>Lactobacillus</taxon>
    </lineage>
</organism>
<dbReference type="GO" id="GO:0005829">
    <property type="term" value="C:cytosol"/>
    <property type="evidence" value="ECO:0007669"/>
    <property type="project" value="TreeGrafter"/>
</dbReference>
<dbReference type="NCBIfam" id="NF002148">
    <property type="entry name" value="PRK00982.1-2"/>
    <property type="match status" value="1"/>
</dbReference>
<dbReference type="UniPathway" id="UPA00094"/>
<dbReference type="GO" id="GO:0009245">
    <property type="term" value="P:lipid A biosynthetic process"/>
    <property type="evidence" value="ECO:0007669"/>
    <property type="project" value="TreeGrafter"/>
</dbReference>
<keyword evidence="7" id="KW-0963">Cytoplasm</keyword>
<dbReference type="InterPro" id="IPR036736">
    <property type="entry name" value="ACP-like_sf"/>
</dbReference>
<comment type="pathway">
    <text evidence="7 9">Lipid metabolism; fatty acid biosynthesis.</text>
</comment>
<accession>A0A6G7B844</accession>
<dbReference type="RefSeq" id="WP_006729081.1">
    <property type="nucleotide sequence ID" value="NZ_CABKQA010000003.1"/>
</dbReference>
<keyword evidence="1 7" id="KW-0596">Phosphopantetheine</keyword>
<gene>
    <name evidence="7 11" type="primary">acpP</name>
    <name evidence="11" type="ORF">G6Z83_02660</name>
</gene>
<keyword evidence="3 7" id="KW-0597">Phosphoprotein</keyword>
<dbReference type="NCBIfam" id="NF002150">
    <property type="entry name" value="PRK00982.1-4"/>
    <property type="match status" value="1"/>
</dbReference>
<dbReference type="InterPro" id="IPR003231">
    <property type="entry name" value="ACP"/>
</dbReference>
<comment type="PTM">
    <text evidence="7">4'-phosphopantetheine is transferred from CoA to a specific serine of apo-ACP by AcpS. This modification is essential for activity because fatty acids are bound in thioester linkage to the sulfhydryl of the prosthetic group.</text>
</comment>
<dbReference type="GO" id="GO:0000035">
    <property type="term" value="F:acyl binding"/>
    <property type="evidence" value="ECO:0007669"/>
    <property type="project" value="TreeGrafter"/>
</dbReference>
<dbReference type="Proteomes" id="UP000501676">
    <property type="component" value="Chromosome"/>
</dbReference>
<dbReference type="SUPFAM" id="SSF47336">
    <property type="entry name" value="ACP-like"/>
    <property type="match status" value="1"/>
</dbReference>
<comment type="similarity">
    <text evidence="7">Belongs to the acyl carrier protein (ACP) family.</text>
</comment>
<feature type="modified residue" description="O-(pantetheine 4'-phosphoryl)serine" evidence="7">
    <location>
        <position position="39"/>
    </location>
</feature>
<evidence type="ECO:0000256" key="2">
    <source>
        <dbReference type="ARBA" id="ARBA00022516"/>
    </source>
</evidence>
<dbReference type="PROSITE" id="PS50075">
    <property type="entry name" value="CARRIER"/>
    <property type="match status" value="1"/>
</dbReference>
<keyword evidence="2 7" id="KW-0444">Lipid biosynthesis</keyword>
<dbReference type="EMBL" id="CP049228">
    <property type="protein sequence ID" value="QIH23637.1"/>
    <property type="molecule type" value="Genomic_DNA"/>
</dbReference>
<dbReference type="InterPro" id="IPR009081">
    <property type="entry name" value="PP-bd_ACP"/>
</dbReference>
<evidence type="ECO:0000256" key="9">
    <source>
        <dbReference type="RuleBase" id="RU003545"/>
    </source>
</evidence>
<evidence type="ECO:0000256" key="4">
    <source>
        <dbReference type="ARBA" id="ARBA00022832"/>
    </source>
</evidence>
<dbReference type="HAMAP" id="MF_01217">
    <property type="entry name" value="Acyl_carrier"/>
    <property type="match status" value="1"/>
</dbReference>
<comment type="subcellular location">
    <subcellularLocation>
        <location evidence="7">Cytoplasm</location>
    </subcellularLocation>
</comment>
<dbReference type="NCBIfam" id="NF009104">
    <property type="entry name" value="PRK12449.1"/>
    <property type="match status" value="1"/>
</dbReference>
<keyword evidence="6 7" id="KW-0275">Fatty acid biosynthesis</keyword>
<dbReference type="Pfam" id="PF00550">
    <property type="entry name" value="PP-binding"/>
    <property type="match status" value="1"/>
</dbReference>
<reference evidence="11 12" key="1">
    <citation type="submission" date="2020-02" db="EMBL/GenBank/DDBJ databases">
        <title>Complete genome sequences of six Lactobacillus iners strains isolated from the human vagina.</title>
        <authorList>
            <person name="France M.T."/>
            <person name="Rutt L."/>
            <person name="Narina S."/>
            <person name="Arbaugh S."/>
            <person name="Humphrys M.S."/>
            <person name="Ma B."/>
            <person name="Hayward M.R."/>
            <person name="Relman D."/>
            <person name="Kwon D.S."/>
            <person name="Ravel J."/>
        </authorList>
    </citation>
    <scope>NUCLEOTIDE SEQUENCE [LARGE SCALE GENOMIC DNA]</scope>
    <source>
        <strain evidence="11 12">C0210C1</strain>
    </source>
</reference>
<dbReference type="GO" id="GO:0000036">
    <property type="term" value="F:acyl carrier activity"/>
    <property type="evidence" value="ECO:0007669"/>
    <property type="project" value="UniProtKB-UniRule"/>
</dbReference>
<comment type="function">
    <text evidence="7 9">Carrier of the growing fatty acid chain in fatty acid biosynthesis.</text>
</comment>
<comment type="PTM">
    <text evidence="9">4'-phosphopantetheine is transferred from CoA to a specific serine of apo-ACP by acpS.</text>
</comment>
<keyword evidence="4 7" id="KW-0276">Fatty acid metabolism</keyword>
<evidence type="ECO:0000256" key="8">
    <source>
        <dbReference type="NCBIfam" id="TIGR00517"/>
    </source>
</evidence>
<dbReference type="NCBIfam" id="TIGR00517">
    <property type="entry name" value="acyl_carrier"/>
    <property type="match status" value="1"/>
</dbReference>
<proteinExistence type="inferred from homology"/>
<keyword evidence="5 7" id="KW-0443">Lipid metabolism</keyword>
<dbReference type="AlphaFoldDB" id="A0A6G7B844"/>
<dbReference type="PANTHER" id="PTHR20863:SF76">
    <property type="entry name" value="CARRIER DOMAIN-CONTAINING PROTEIN"/>
    <property type="match status" value="1"/>
</dbReference>
<name>A0A6G7B844_9LACO</name>
<evidence type="ECO:0000256" key="6">
    <source>
        <dbReference type="ARBA" id="ARBA00023160"/>
    </source>
</evidence>
<evidence type="ECO:0000256" key="5">
    <source>
        <dbReference type="ARBA" id="ARBA00023098"/>
    </source>
</evidence>
<dbReference type="Gene3D" id="1.10.1200.10">
    <property type="entry name" value="ACP-like"/>
    <property type="match status" value="1"/>
</dbReference>
<evidence type="ECO:0000256" key="3">
    <source>
        <dbReference type="ARBA" id="ARBA00022553"/>
    </source>
</evidence>
<sequence length="80" mass="9296">MSEEEIFNKIANIIEDRFEINRSNITLNLNFKNDLDADSIDFVEFVMDLEEAFGADISDEDAEKLKTVGEAVKYIYQRQN</sequence>
<evidence type="ECO:0000259" key="10">
    <source>
        <dbReference type="PROSITE" id="PS50075"/>
    </source>
</evidence>
<evidence type="ECO:0000256" key="1">
    <source>
        <dbReference type="ARBA" id="ARBA00022450"/>
    </source>
</evidence>
<dbReference type="GO" id="GO:0016020">
    <property type="term" value="C:membrane"/>
    <property type="evidence" value="ECO:0007669"/>
    <property type="project" value="GOC"/>
</dbReference>
<evidence type="ECO:0000256" key="7">
    <source>
        <dbReference type="HAMAP-Rule" id="MF_01217"/>
    </source>
</evidence>
<evidence type="ECO:0000313" key="12">
    <source>
        <dbReference type="Proteomes" id="UP000501676"/>
    </source>
</evidence>
<feature type="domain" description="Carrier" evidence="10">
    <location>
        <begin position="1"/>
        <end position="79"/>
    </location>
</feature>